<dbReference type="InterPro" id="IPR000868">
    <property type="entry name" value="Isochorismatase-like_dom"/>
</dbReference>
<dbReference type="Pfam" id="PF00857">
    <property type="entry name" value="Isochorismatase"/>
    <property type="match status" value="1"/>
</dbReference>
<organism evidence="4 5">
    <name type="scientific">Cryobacterium zhongshanensis</name>
    <dbReference type="NCBI Taxonomy" id="2928153"/>
    <lineage>
        <taxon>Bacteria</taxon>
        <taxon>Bacillati</taxon>
        <taxon>Actinomycetota</taxon>
        <taxon>Actinomycetes</taxon>
        <taxon>Micrococcales</taxon>
        <taxon>Microbacteriaceae</taxon>
        <taxon>Cryobacterium</taxon>
    </lineage>
</organism>
<evidence type="ECO:0000256" key="2">
    <source>
        <dbReference type="SAM" id="MobiDB-lite"/>
    </source>
</evidence>
<dbReference type="PANTHER" id="PTHR43540">
    <property type="entry name" value="PEROXYUREIDOACRYLATE/UREIDOACRYLATE AMIDOHYDROLASE-RELATED"/>
    <property type="match status" value="1"/>
</dbReference>
<feature type="compositionally biased region" description="Low complexity" evidence="2">
    <location>
        <begin position="184"/>
        <end position="201"/>
    </location>
</feature>
<proteinExistence type="predicted"/>
<comment type="caution">
    <text evidence="4">The sequence shown here is derived from an EMBL/GenBank/DDBJ whole genome shotgun (WGS) entry which is preliminary data.</text>
</comment>
<keyword evidence="1" id="KW-0378">Hydrolase</keyword>
<dbReference type="GO" id="GO:0016787">
    <property type="term" value="F:hydrolase activity"/>
    <property type="evidence" value="ECO:0007669"/>
    <property type="project" value="UniProtKB-KW"/>
</dbReference>
<evidence type="ECO:0000313" key="4">
    <source>
        <dbReference type="EMBL" id="MCI4658986.1"/>
    </source>
</evidence>
<dbReference type="RefSeq" id="WP_243012623.1">
    <property type="nucleotide sequence ID" value="NZ_JALGAR010000004.1"/>
</dbReference>
<evidence type="ECO:0000259" key="3">
    <source>
        <dbReference type="Pfam" id="PF00857"/>
    </source>
</evidence>
<dbReference type="InterPro" id="IPR036380">
    <property type="entry name" value="Isochorismatase-like_sf"/>
</dbReference>
<evidence type="ECO:0000256" key="1">
    <source>
        <dbReference type="ARBA" id="ARBA00022801"/>
    </source>
</evidence>
<dbReference type="SUPFAM" id="SSF52499">
    <property type="entry name" value="Isochorismatase-like hydrolases"/>
    <property type="match status" value="1"/>
</dbReference>
<feature type="domain" description="Isochorismatase-like" evidence="3">
    <location>
        <begin position="10"/>
        <end position="142"/>
    </location>
</feature>
<dbReference type="InterPro" id="IPR050272">
    <property type="entry name" value="Isochorismatase-like_hydrls"/>
</dbReference>
<dbReference type="AlphaFoldDB" id="A0AA41ULK5"/>
<sequence>MTTLDNRPNTALVIIDVQIGFVKDAYDRDAIVGNVGTVVDKARAAGADVVWVQHHDDDQPQGSAPWQLVPELVRLDAEPLVHKAYADAFEDTDLESVLAERGIGRLVIAGAQTDECIRSTLHGAIVRGYDALLVSDAHTTEDLQEYGAPAPELVIAHTNLYWEYHTAPGRTAGTVTTADLDFTEPVPAAADEGAEEAAPVPNSGESADRSTGTPGIPGQ</sequence>
<gene>
    <name evidence="4" type="ORF">MQH31_14335</name>
</gene>
<feature type="compositionally biased region" description="Polar residues" evidence="2">
    <location>
        <begin position="203"/>
        <end position="213"/>
    </location>
</feature>
<dbReference type="Proteomes" id="UP001165341">
    <property type="component" value="Unassembled WGS sequence"/>
</dbReference>
<protein>
    <submittedName>
        <fullName evidence="4">Isochorismatase family protein</fullName>
    </submittedName>
</protein>
<dbReference type="Gene3D" id="3.40.50.850">
    <property type="entry name" value="Isochorismatase-like"/>
    <property type="match status" value="1"/>
</dbReference>
<feature type="region of interest" description="Disordered" evidence="2">
    <location>
        <begin position="184"/>
        <end position="219"/>
    </location>
</feature>
<reference evidence="4" key="1">
    <citation type="submission" date="2022-03" db="EMBL/GenBank/DDBJ databases">
        <title>Cryobacterium sp. nov. strain ZS14-85, isolated from Antarctic soil.</title>
        <authorList>
            <person name="Li J."/>
            <person name="Niu G."/>
        </authorList>
    </citation>
    <scope>NUCLEOTIDE SEQUENCE</scope>
    <source>
        <strain evidence="4">ZS14-85</strain>
    </source>
</reference>
<name>A0AA41ULK5_9MICO</name>
<dbReference type="EMBL" id="JALGAR010000004">
    <property type="protein sequence ID" value="MCI4658986.1"/>
    <property type="molecule type" value="Genomic_DNA"/>
</dbReference>
<accession>A0AA41ULK5</accession>
<dbReference type="PANTHER" id="PTHR43540:SF6">
    <property type="entry name" value="ISOCHORISMATASE-LIKE DOMAIN-CONTAINING PROTEIN"/>
    <property type="match status" value="1"/>
</dbReference>
<evidence type="ECO:0000313" key="5">
    <source>
        <dbReference type="Proteomes" id="UP001165341"/>
    </source>
</evidence>
<keyword evidence="5" id="KW-1185">Reference proteome</keyword>